<dbReference type="RefSeq" id="WP_072747109.1">
    <property type="nucleotide sequence ID" value="NZ_FOHL01000004.1"/>
</dbReference>
<protein>
    <submittedName>
        <fullName evidence="1">PEP-CTERM protein-sorting domain-containing protein</fullName>
    </submittedName>
</protein>
<dbReference type="OrthoDB" id="9758333at2"/>
<accession>A0A1M7T4R5</accession>
<gene>
    <name evidence="1" type="ORF">SAMN05216200_104149</name>
</gene>
<organism evidence="1 2">
    <name type="scientific">Oceanicella actignis</name>
    <dbReference type="NCBI Taxonomy" id="1189325"/>
    <lineage>
        <taxon>Bacteria</taxon>
        <taxon>Pseudomonadati</taxon>
        <taxon>Pseudomonadota</taxon>
        <taxon>Alphaproteobacteria</taxon>
        <taxon>Rhodobacterales</taxon>
        <taxon>Paracoccaceae</taxon>
        <taxon>Oceanicella</taxon>
    </lineage>
</organism>
<evidence type="ECO:0000313" key="1">
    <source>
        <dbReference type="EMBL" id="SHN65684.1"/>
    </source>
</evidence>
<dbReference type="EMBL" id="FRDL01000004">
    <property type="protein sequence ID" value="SHN65684.1"/>
    <property type="molecule type" value="Genomic_DNA"/>
</dbReference>
<proteinExistence type="predicted"/>
<evidence type="ECO:0000313" key="2">
    <source>
        <dbReference type="Proteomes" id="UP000184066"/>
    </source>
</evidence>
<dbReference type="Proteomes" id="UP000184066">
    <property type="component" value="Unassembled WGS sequence"/>
</dbReference>
<sequence length="235" mass="24504">MRLADGMRGVGGAGRRACAAAAAVLLLAASAEPGRSAAIFSPTDAALRGASTIDFDSLEAGRKRRYVFEDEGVVFRAKKGRLAISPATFGGVYGGSGMELSTLFVGPPYRFNIRFRRPVDAFAMSWGAANPDWIVKARDATGKVIAKTIFAGADGPHAGLVSYYGLAAEGIASVSLRSLGGQDWVKIDDFSFARRQYAPEGATESAVSAPSAVPLPGALPLLIGALGGLALRRRR</sequence>
<dbReference type="AlphaFoldDB" id="A0A1M7T4R5"/>
<keyword evidence="2" id="KW-1185">Reference proteome</keyword>
<name>A0A1M7T4R5_9RHOB</name>
<reference evidence="1 2" key="1">
    <citation type="submission" date="2016-12" db="EMBL/GenBank/DDBJ databases">
        <authorList>
            <person name="Song W.-J."/>
            <person name="Kurnit D.M."/>
        </authorList>
    </citation>
    <scope>NUCLEOTIDE SEQUENCE [LARGE SCALE GENOMIC DNA]</scope>
    <source>
        <strain evidence="1 2">CGMCC 1.10808</strain>
    </source>
</reference>